<dbReference type="EMBL" id="LAPV01000064">
    <property type="protein sequence ID" value="KKC34012.1"/>
    <property type="molecule type" value="Genomic_DNA"/>
</dbReference>
<evidence type="ECO:0000259" key="4">
    <source>
        <dbReference type="Pfam" id="PF13007"/>
    </source>
</evidence>
<feature type="domain" description="Transposase IS66 zinc-finger binding" evidence="3">
    <location>
        <begin position="155"/>
        <end position="192"/>
    </location>
</feature>
<name>A0A0F5PZA7_9HYPH</name>
<evidence type="ECO:0000259" key="5">
    <source>
        <dbReference type="Pfam" id="PF13817"/>
    </source>
</evidence>
<dbReference type="Pfam" id="PF13007">
    <property type="entry name" value="LZ_Tnp_IS66"/>
    <property type="match status" value="1"/>
</dbReference>
<dbReference type="InterPro" id="IPR024474">
    <property type="entry name" value="Znf_dom_IS66"/>
</dbReference>
<gene>
    <name evidence="7" type="ORF">SAMN04488059_15216</name>
    <name evidence="6" type="ORF">WH91_05245</name>
</gene>
<dbReference type="PANTHER" id="PTHR33678:SF1">
    <property type="entry name" value="BLL1576 PROTEIN"/>
    <property type="match status" value="1"/>
</dbReference>
<dbReference type="NCBIfam" id="NF033517">
    <property type="entry name" value="transpos_IS66"/>
    <property type="match status" value="1"/>
</dbReference>
<dbReference type="Pfam" id="PF03050">
    <property type="entry name" value="DDE_Tnp_IS66"/>
    <property type="match status" value="1"/>
</dbReference>
<dbReference type="AlphaFoldDB" id="A0A0F5PZA7"/>
<dbReference type="Proteomes" id="UP000182258">
    <property type="component" value="Unassembled WGS sequence"/>
</dbReference>
<evidence type="ECO:0000256" key="1">
    <source>
        <dbReference type="SAM" id="Coils"/>
    </source>
</evidence>
<reference evidence="7 9" key="2">
    <citation type="submission" date="2016-10" db="EMBL/GenBank/DDBJ databases">
        <authorList>
            <person name="de Groot N.N."/>
        </authorList>
    </citation>
    <scope>NUCLEOTIDE SEQUENCE [LARGE SCALE GENOMIC DNA]</scope>
    <source>
        <strain evidence="7 9">CGMCC 1.10210</strain>
    </source>
</reference>
<dbReference type="InterPro" id="IPR024463">
    <property type="entry name" value="Transposase_TnpC_homeodom"/>
</dbReference>
<feature type="domain" description="Transposase IS66 C-terminal" evidence="5">
    <location>
        <begin position="509"/>
        <end position="547"/>
    </location>
</feature>
<dbReference type="EMBL" id="FOMB01000052">
    <property type="protein sequence ID" value="SFD40056.1"/>
    <property type="molecule type" value="Genomic_DNA"/>
</dbReference>
<dbReference type="RefSeq" id="WP_046169961.1">
    <property type="nucleotide sequence ID" value="NZ_FOMB01000052.1"/>
</dbReference>
<dbReference type="OrthoDB" id="9800877at2"/>
<keyword evidence="8" id="KW-1185">Reference proteome</keyword>
<dbReference type="InterPro" id="IPR004291">
    <property type="entry name" value="Transposase_IS66_central"/>
</dbReference>
<evidence type="ECO:0000259" key="3">
    <source>
        <dbReference type="Pfam" id="PF13005"/>
    </source>
</evidence>
<evidence type="ECO:0000313" key="8">
    <source>
        <dbReference type="Proteomes" id="UP000033519"/>
    </source>
</evidence>
<protein>
    <submittedName>
        <fullName evidence="7">Transposase</fullName>
    </submittedName>
</protein>
<dbReference type="Proteomes" id="UP000033519">
    <property type="component" value="Unassembled WGS sequence"/>
</dbReference>
<dbReference type="InterPro" id="IPR039552">
    <property type="entry name" value="IS66_C"/>
</dbReference>
<proteinExistence type="predicted"/>
<accession>A0A0F5PZA7</accession>
<dbReference type="InterPro" id="IPR052344">
    <property type="entry name" value="Transposase-related"/>
</dbReference>
<dbReference type="PANTHER" id="PTHR33678">
    <property type="entry name" value="BLL1576 PROTEIN"/>
    <property type="match status" value="1"/>
</dbReference>
<sequence>MIPAGPQQLPDDIDALKALIAAAHAEKASVEQERRALEATITVHKAEIAAYEAEIAAMRAAKTADQEKIARLESIVAMLRRAQYGTRSEKLRIDPLDAEQMAFVFDELQTGLGEIRAERDKRAGTAPTRPSRPRKGFAPHLERVEQVIEPEVPADCVGLDAVRIGEDVSERLDVTPARFRVIVTRRPKYAYRLATGEDRIVQAPAPDHLIAGGIPTEALLAQVAVSKYADGLPLYRQQEIYARDGVELDRSLMAQWMGRLGFELEPLAQYVLHMIKQGERVFADETRLPTLAPGSGKVKTAWLWAYARDDRPFGGSGPPMVAYRFEDSRSGDCVARHLDGYRGILQVDGYGAYTWLSKQRGANDAISLAGCWAHARSKFFDRHAADGSPFAAAMLRAMAPLWVVEEDIRGHGAELRASIRAERSHPIVAELFAMLEKELPRLSGKSKLAEAIRYTLSRRTALERFLANGRIEIDSNIVERAIRPQTITRKNALFAGSDGGGRAWATIATLLTTAKMNGVDPQAWLTQTLERIASGWPNSQIADLMPWNFRP</sequence>
<keyword evidence="1" id="KW-0175">Coiled coil</keyword>
<dbReference type="Pfam" id="PF13817">
    <property type="entry name" value="DDE_Tnp_IS66_C"/>
    <property type="match status" value="1"/>
</dbReference>
<evidence type="ECO:0000259" key="2">
    <source>
        <dbReference type="Pfam" id="PF03050"/>
    </source>
</evidence>
<dbReference type="PATRIC" id="fig|728005.3.peg.3463"/>
<organism evidence="7 9">
    <name type="scientific">Devosia psychrophila</name>
    <dbReference type="NCBI Taxonomy" id="728005"/>
    <lineage>
        <taxon>Bacteria</taxon>
        <taxon>Pseudomonadati</taxon>
        <taxon>Pseudomonadota</taxon>
        <taxon>Alphaproteobacteria</taxon>
        <taxon>Hyphomicrobiales</taxon>
        <taxon>Devosiaceae</taxon>
        <taxon>Devosia</taxon>
    </lineage>
</organism>
<evidence type="ECO:0000313" key="9">
    <source>
        <dbReference type="Proteomes" id="UP000182258"/>
    </source>
</evidence>
<dbReference type="Pfam" id="PF13005">
    <property type="entry name" value="zf-IS66"/>
    <property type="match status" value="1"/>
</dbReference>
<evidence type="ECO:0000313" key="7">
    <source>
        <dbReference type="EMBL" id="SFD40056.1"/>
    </source>
</evidence>
<reference evidence="6 8" key="1">
    <citation type="submission" date="2015-03" db="EMBL/GenBank/DDBJ databases">
        <authorList>
            <person name="Lepp D."/>
            <person name="Hassan Y.I."/>
            <person name="Li X.-Z."/>
            <person name="Zhou T."/>
        </authorList>
    </citation>
    <scope>NUCLEOTIDE SEQUENCE [LARGE SCALE GENOMIC DNA]</scope>
    <source>
        <strain evidence="6 8">Cr7-05</strain>
    </source>
</reference>
<feature type="domain" description="Transposase TnpC homeodomain" evidence="4">
    <location>
        <begin position="71"/>
        <end position="145"/>
    </location>
</feature>
<feature type="domain" description="Transposase IS66 central" evidence="2">
    <location>
        <begin position="213"/>
        <end position="502"/>
    </location>
</feature>
<dbReference type="STRING" id="728005.SAMN04488059_15216"/>
<feature type="coiled-coil region" evidence="1">
    <location>
        <begin position="13"/>
        <end position="61"/>
    </location>
</feature>
<evidence type="ECO:0000313" key="6">
    <source>
        <dbReference type="EMBL" id="KKC34012.1"/>
    </source>
</evidence>